<name>A0A0A9FRX3_ARUDO</name>
<evidence type="ECO:0000313" key="1">
    <source>
        <dbReference type="EMBL" id="JAE14009.1"/>
    </source>
</evidence>
<dbReference type="PROSITE" id="PS51257">
    <property type="entry name" value="PROKAR_LIPOPROTEIN"/>
    <property type="match status" value="1"/>
</dbReference>
<accession>A0A0A9FRX3</accession>
<reference evidence="1" key="2">
    <citation type="journal article" date="2015" name="Data Brief">
        <title>Shoot transcriptome of the giant reed, Arundo donax.</title>
        <authorList>
            <person name="Barrero R.A."/>
            <person name="Guerrero F.D."/>
            <person name="Moolhuijzen P."/>
            <person name="Goolsby J.A."/>
            <person name="Tidwell J."/>
            <person name="Bellgard S.E."/>
            <person name="Bellgard M.I."/>
        </authorList>
    </citation>
    <scope>NUCLEOTIDE SEQUENCE</scope>
    <source>
        <tissue evidence="1">Shoot tissue taken approximately 20 cm above the soil surface</tissue>
    </source>
</reference>
<sequence length="32" mass="3508">MRLTAFQLGAMISDLVTASFHHWGIGCQISLC</sequence>
<protein>
    <submittedName>
        <fullName evidence="1">Uncharacterized protein</fullName>
    </submittedName>
</protein>
<dbReference type="AlphaFoldDB" id="A0A0A9FRX3"/>
<organism evidence="1">
    <name type="scientific">Arundo donax</name>
    <name type="common">Giant reed</name>
    <name type="synonym">Donax arundinaceus</name>
    <dbReference type="NCBI Taxonomy" id="35708"/>
    <lineage>
        <taxon>Eukaryota</taxon>
        <taxon>Viridiplantae</taxon>
        <taxon>Streptophyta</taxon>
        <taxon>Embryophyta</taxon>
        <taxon>Tracheophyta</taxon>
        <taxon>Spermatophyta</taxon>
        <taxon>Magnoliopsida</taxon>
        <taxon>Liliopsida</taxon>
        <taxon>Poales</taxon>
        <taxon>Poaceae</taxon>
        <taxon>PACMAD clade</taxon>
        <taxon>Arundinoideae</taxon>
        <taxon>Arundineae</taxon>
        <taxon>Arundo</taxon>
    </lineage>
</organism>
<proteinExistence type="predicted"/>
<dbReference type="EMBL" id="GBRH01183887">
    <property type="protein sequence ID" value="JAE14009.1"/>
    <property type="molecule type" value="Transcribed_RNA"/>
</dbReference>
<reference evidence="1" key="1">
    <citation type="submission" date="2014-09" db="EMBL/GenBank/DDBJ databases">
        <authorList>
            <person name="Magalhaes I.L.F."/>
            <person name="Oliveira U."/>
            <person name="Santos F.R."/>
            <person name="Vidigal T.H.D.A."/>
            <person name="Brescovit A.D."/>
            <person name="Santos A.J."/>
        </authorList>
    </citation>
    <scope>NUCLEOTIDE SEQUENCE</scope>
    <source>
        <tissue evidence="1">Shoot tissue taken approximately 20 cm above the soil surface</tissue>
    </source>
</reference>